<feature type="region of interest" description="Disordered" evidence="1">
    <location>
        <begin position="755"/>
        <end position="788"/>
    </location>
</feature>
<evidence type="ECO:0000313" key="2">
    <source>
        <dbReference type="EMBL" id="ODN93428.1"/>
    </source>
</evidence>
<feature type="compositionally biased region" description="Basic and acidic residues" evidence="1">
    <location>
        <begin position="141"/>
        <end position="159"/>
    </location>
</feature>
<feature type="region of interest" description="Disordered" evidence="1">
    <location>
        <begin position="1"/>
        <end position="34"/>
    </location>
</feature>
<feature type="region of interest" description="Disordered" evidence="1">
    <location>
        <begin position="542"/>
        <end position="597"/>
    </location>
</feature>
<feature type="compositionally biased region" description="Low complexity" evidence="1">
    <location>
        <begin position="672"/>
        <end position="684"/>
    </location>
</feature>
<keyword evidence="3" id="KW-1185">Reference proteome</keyword>
<dbReference type="Proteomes" id="UP000094819">
    <property type="component" value="Unassembled WGS sequence"/>
</dbReference>
<feature type="compositionally biased region" description="Low complexity" evidence="1">
    <location>
        <begin position="109"/>
        <end position="132"/>
    </location>
</feature>
<feature type="region of interest" description="Disordered" evidence="1">
    <location>
        <begin position="662"/>
        <end position="684"/>
    </location>
</feature>
<dbReference type="AlphaFoldDB" id="A0A1E3IY03"/>
<comment type="caution">
    <text evidence="2">The sequence shown here is derived from an EMBL/GenBank/DDBJ whole genome shotgun (WGS) entry which is preliminary data.</text>
</comment>
<feature type="region of interest" description="Disordered" evidence="1">
    <location>
        <begin position="53"/>
        <end position="167"/>
    </location>
</feature>
<dbReference type="GeneID" id="30194506"/>
<reference evidence="2 3" key="1">
    <citation type="submission" date="2016-06" db="EMBL/GenBank/DDBJ databases">
        <title>Evolution of pathogenesis and genome organization in the Tremellales.</title>
        <authorList>
            <person name="Cuomo C."/>
            <person name="Litvintseva A."/>
            <person name="Heitman J."/>
            <person name="Chen Y."/>
            <person name="Sun S."/>
            <person name="Springer D."/>
            <person name="Dromer F."/>
            <person name="Young S."/>
            <person name="Zeng Q."/>
            <person name="Chapman S."/>
            <person name="Gujja S."/>
            <person name="Saif S."/>
            <person name="Birren B."/>
        </authorList>
    </citation>
    <scope>NUCLEOTIDE SEQUENCE [LARGE SCALE GENOMIC DNA]</scope>
    <source>
        <strain evidence="2 3">CBS 7118</strain>
    </source>
</reference>
<name>A0A1E3IY03_9TREE</name>
<evidence type="ECO:0000256" key="1">
    <source>
        <dbReference type="SAM" id="MobiDB-lite"/>
    </source>
</evidence>
<feature type="compositionally biased region" description="Polar residues" evidence="1">
    <location>
        <begin position="332"/>
        <end position="343"/>
    </location>
</feature>
<dbReference type="OrthoDB" id="2572819at2759"/>
<feature type="region of interest" description="Disordered" evidence="1">
    <location>
        <begin position="289"/>
        <end position="347"/>
    </location>
</feature>
<feature type="compositionally biased region" description="Polar residues" evidence="1">
    <location>
        <begin position="558"/>
        <end position="567"/>
    </location>
</feature>
<dbReference type="EMBL" id="AWGH01000016">
    <property type="protein sequence ID" value="ODN93428.1"/>
    <property type="molecule type" value="Genomic_DNA"/>
</dbReference>
<protein>
    <submittedName>
        <fullName evidence="2">Uncharacterized protein</fullName>
    </submittedName>
</protein>
<proteinExistence type="predicted"/>
<feature type="compositionally biased region" description="Acidic residues" evidence="1">
    <location>
        <begin position="1"/>
        <end position="11"/>
    </location>
</feature>
<evidence type="ECO:0000313" key="3">
    <source>
        <dbReference type="Proteomes" id="UP000094819"/>
    </source>
</evidence>
<accession>A0A1E3IY03</accession>
<feature type="region of interest" description="Disordered" evidence="1">
    <location>
        <begin position="484"/>
        <end position="509"/>
    </location>
</feature>
<dbReference type="RefSeq" id="XP_019030533.1">
    <property type="nucleotide sequence ID" value="XM_019177380.1"/>
</dbReference>
<feature type="region of interest" description="Disordered" evidence="1">
    <location>
        <begin position="180"/>
        <end position="246"/>
    </location>
</feature>
<feature type="region of interest" description="Disordered" evidence="1">
    <location>
        <begin position="807"/>
        <end position="838"/>
    </location>
</feature>
<organism evidence="2 3">
    <name type="scientific">Cryptococcus wingfieldii CBS 7118</name>
    <dbReference type="NCBI Taxonomy" id="1295528"/>
    <lineage>
        <taxon>Eukaryota</taxon>
        <taxon>Fungi</taxon>
        <taxon>Dikarya</taxon>
        <taxon>Basidiomycota</taxon>
        <taxon>Agaricomycotina</taxon>
        <taxon>Tremellomycetes</taxon>
        <taxon>Tremellales</taxon>
        <taxon>Cryptococcaceae</taxon>
        <taxon>Cryptococcus</taxon>
    </lineage>
</organism>
<sequence length="838" mass="89349">MDVELYSQEEEPSFRVEETDPMEVVKSQSDTRSQHPQLYASLAEYSLQGPRTFPIVQFPDDDSTPTFAPHKSIHHHQRRTTPPVPDCRPGPSRAGPSSDFVMSAAPSMSRAGSQSMSRTSSQSMSHMGSNASQTAPFSRVSIDRALSERPRRPSPHLHEIQPPSRRLSSHQMLLLTPFGGQVPMGTLPGLPLKRGGAGMSRGSPSLGTAEGVSRSGSRSERPSVPPGLHPRREGRSQGSRSSGTGVGIGVGAVDLGRDVTVAPLVNLPLRVRQSLGAIGSVTHHSPLASAPMATITSQGSSGESRSQEEREVSSSAFMSRDEVDMARHRKASASTPYRHSATSGKRAIEHSEPQVMPTTVAMSRFNSLPVLTLRELEALIDKDGELGIQRGGHWAWVSREVKVDEHGNEVCVGSISKSVDTDASIRRDKFPQGPVSQRPILGAMTSPSFSDPFPSRFGANNTQAFIPIATSTDYHYSPTYNHRRMSEAPVSPTLEGNNSRRPSMPVSLAGSARASLAGYTPRQSINLASRLQSVSVGPLENQALKSRKSSLASTSSKQGTELASPGQSPGGTPVTISPPPRPRITRYKSSPARSSGLGLNLTLVQQAEATCDATSRRGSATDEMGDRRMSTVVVGHWAEVDFIDPVAATVALSPSAAPVPLGSFPRPPAPPSEASSGASPTTATKVLAPSRGSITPIDSDHSLAIHNAHHAHLIDWFSEFSFRGRDRFESIDSALPLMPGGGGTRLSVPIQGAGDGYHPSRGASVTSTDSRPSGLGGGSEVEGEMPRRGSLGVGAFARLRRGISRKSSEGIGEDKLLHREGRHWSDRRGSWAESWGKR</sequence>
<gene>
    <name evidence="2" type="ORF">L198_05293</name>
</gene>